<evidence type="ECO:0000256" key="1">
    <source>
        <dbReference type="ARBA" id="ARBA00004236"/>
    </source>
</evidence>
<dbReference type="InterPro" id="IPR029150">
    <property type="entry name" value="dCache_3"/>
</dbReference>
<dbReference type="Gene3D" id="6.10.340.10">
    <property type="match status" value="1"/>
</dbReference>
<evidence type="ECO:0000256" key="2">
    <source>
        <dbReference type="ARBA" id="ARBA00022475"/>
    </source>
</evidence>
<evidence type="ECO:0000256" key="7">
    <source>
        <dbReference type="ARBA" id="ARBA00029447"/>
    </source>
</evidence>
<dbReference type="Gene3D" id="1.10.287.950">
    <property type="entry name" value="Methyl-accepting chemotaxis protein"/>
    <property type="match status" value="1"/>
</dbReference>
<dbReference type="InterPro" id="IPR004089">
    <property type="entry name" value="MCPsignal_dom"/>
</dbReference>
<accession>A0A396S9S3</accession>
<gene>
    <name evidence="12" type="ORF">D1B33_16865</name>
</gene>
<dbReference type="Proteomes" id="UP000265692">
    <property type="component" value="Unassembled WGS sequence"/>
</dbReference>
<dbReference type="OrthoDB" id="2168386at2"/>
<evidence type="ECO:0000256" key="9">
    <source>
        <dbReference type="SAM" id="Phobius"/>
    </source>
</evidence>
<dbReference type="InterPro" id="IPR029151">
    <property type="entry name" value="Sensor-like_sf"/>
</dbReference>
<dbReference type="Pfam" id="PF14827">
    <property type="entry name" value="dCache_3"/>
    <property type="match status" value="1"/>
</dbReference>
<evidence type="ECO:0000313" key="13">
    <source>
        <dbReference type="Proteomes" id="UP000265692"/>
    </source>
</evidence>
<dbReference type="Gene3D" id="3.30.450.20">
    <property type="entry name" value="PAS domain"/>
    <property type="match status" value="1"/>
</dbReference>
<dbReference type="PROSITE" id="PS50885">
    <property type="entry name" value="HAMP"/>
    <property type="match status" value="1"/>
</dbReference>
<dbReference type="SMART" id="SM00304">
    <property type="entry name" value="HAMP"/>
    <property type="match status" value="1"/>
</dbReference>
<dbReference type="GO" id="GO:0007165">
    <property type="term" value="P:signal transduction"/>
    <property type="evidence" value="ECO:0007669"/>
    <property type="project" value="UniProtKB-KW"/>
</dbReference>
<dbReference type="SUPFAM" id="SSF58104">
    <property type="entry name" value="Methyl-accepting chemotaxis protein (MCP) signaling domain"/>
    <property type="match status" value="1"/>
</dbReference>
<evidence type="ECO:0000256" key="4">
    <source>
        <dbReference type="ARBA" id="ARBA00022500"/>
    </source>
</evidence>
<feature type="domain" description="Methyl-accepting transducer" evidence="10">
    <location>
        <begin position="367"/>
        <end position="617"/>
    </location>
</feature>
<keyword evidence="13" id="KW-1185">Reference proteome</keyword>
<keyword evidence="3" id="KW-0488">Methylation</keyword>
<keyword evidence="2" id="KW-1003">Cell membrane</keyword>
<organism evidence="12 13">
    <name type="scientific">Ureibacillus yapensis</name>
    <dbReference type="NCBI Taxonomy" id="2304605"/>
    <lineage>
        <taxon>Bacteria</taxon>
        <taxon>Bacillati</taxon>
        <taxon>Bacillota</taxon>
        <taxon>Bacilli</taxon>
        <taxon>Bacillales</taxon>
        <taxon>Caryophanaceae</taxon>
        <taxon>Ureibacillus</taxon>
    </lineage>
</organism>
<evidence type="ECO:0000259" key="10">
    <source>
        <dbReference type="PROSITE" id="PS50111"/>
    </source>
</evidence>
<comment type="caution">
    <text evidence="12">The sequence shown here is derived from an EMBL/GenBank/DDBJ whole genome shotgun (WGS) entry which is preliminary data.</text>
</comment>
<evidence type="ECO:0000256" key="3">
    <source>
        <dbReference type="ARBA" id="ARBA00022481"/>
    </source>
</evidence>
<sequence>MKSIKAKLITILLSLSILPLLLIATIIFFVTGNGYSDLIDNQQERMIHNVQSELDNVSDNLLNLTSTYAQNEELIADYQSGDREQLLTTVNEIFSRLQEEHGLSVFEFGNQNGVVFLRGHNPEKFGDDKSDVPAIQAALEGQSISGFEVGQSGLSVRAFAPLTVDGEIVGTLQTSVESTFLEQLSQQLDGVVITLYDQEGAAIYSSSSPEDSSALDESTLSKISDGKIATSEENGTFKSILPMYDPTGSEIIGGISLKQDISVIQQVQDQFVFTAVMIIVLTILIVLIIAIYFSRSISKPIVYLANALDELSHGNLTIDTQESTRKDEIGHLLNAMHAMKNKLYTTINSVAASSLHVAEQSTELKEAADEILAGSQQISSTMTDIASGSENQASNLGNLSSNTADFSVSVQESRQKGHDLSLSTKEMLQFISEGKEKMQLSDGQMVKINGVMKEAVLKMSSLEMQTKEISKLVSMIEEIANQTNLLALNAAIEAARAGEHGKGFAVVADEVKKLAEQVSDSVTDITKIVANVQQESNLVESSLKNGYEEVQQGSTYIQSTGETFNNIQVSVSSMVESIVDITNYLDDNVNRTSQMSDSVEQIASVSEETAAAVEQTAATTEEFNRSIEEISQNTEQLAHLADELKVLVHQFKL</sequence>
<dbReference type="SUPFAM" id="SSF103190">
    <property type="entry name" value="Sensory domain-like"/>
    <property type="match status" value="1"/>
</dbReference>
<protein>
    <submittedName>
        <fullName evidence="12">Methyl-accepting chemotaxis protein</fullName>
    </submittedName>
</protein>
<dbReference type="GO" id="GO:0006935">
    <property type="term" value="P:chemotaxis"/>
    <property type="evidence" value="ECO:0007669"/>
    <property type="project" value="UniProtKB-KW"/>
</dbReference>
<dbReference type="PANTHER" id="PTHR32089">
    <property type="entry name" value="METHYL-ACCEPTING CHEMOTAXIS PROTEIN MCPB"/>
    <property type="match status" value="1"/>
</dbReference>
<dbReference type="Pfam" id="PF00015">
    <property type="entry name" value="MCPsignal"/>
    <property type="match status" value="1"/>
</dbReference>
<reference evidence="12 13" key="1">
    <citation type="submission" date="2018-08" db="EMBL/GenBank/DDBJ databases">
        <title>Lysinibacillus sp. YLB-03 draft genome sequence.</title>
        <authorList>
            <person name="Yu L."/>
        </authorList>
    </citation>
    <scope>NUCLEOTIDE SEQUENCE [LARGE SCALE GENOMIC DNA]</scope>
    <source>
        <strain evidence="12 13">YLB-03</strain>
    </source>
</reference>
<dbReference type="SMART" id="SM00283">
    <property type="entry name" value="MA"/>
    <property type="match status" value="1"/>
</dbReference>
<keyword evidence="5 9" id="KW-0472">Membrane</keyword>
<keyword evidence="4" id="KW-0145">Chemotaxis</keyword>
<comment type="subcellular location">
    <subcellularLocation>
        <location evidence="1">Cell membrane</location>
    </subcellularLocation>
</comment>
<evidence type="ECO:0000256" key="5">
    <source>
        <dbReference type="ARBA" id="ARBA00023136"/>
    </source>
</evidence>
<dbReference type="PANTHER" id="PTHR32089:SF114">
    <property type="entry name" value="METHYL-ACCEPTING CHEMOTAXIS PROTEIN MCPB"/>
    <property type="match status" value="1"/>
</dbReference>
<keyword evidence="9" id="KW-1133">Transmembrane helix</keyword>
<evidence type="ECO:0000259" key="11">
    <source>
        <dbReference type="PROSITE" id="PS50885"/>
    </source>
</evidence>
<dbReference type="GO" id="GO:0005886">
    <property type="term" value="C:plasma membrane"/>
    <property type="evidence" value="ECO:0007669"/>
    <property type="project" value="UniProtKB-SubCell"/>
</dbReference>
<comment type="similarity">
    <text evidence="7">Belongs to the methyl-accepting chemotaxis (MCP) protein family.</text>
</comment>
<evidence type="ECO:0000256" key="6">
    <source>
        <dbReference type="ARBA" id="ARBA00023224"/>
    </source>
</evidence>
<dbReference type="RefSeq" id="WP_118877584.1">
    <property type="nucleotide sequence ID" value="NZ_QWEI01000013.1"/>
</dbReference>
<feature type="domain" description="HAMP" evidence="11">
    <location>
        <begin position="295"/>
        <end position="348"/>
    </location>
</feature>
<proteinExistence type="inferred from homology"/>
<dbReference type="EMBL" id="QWEI01000013">
    <property type="protein sequence ID" value="RHW32407.1"/>
    <property type="molecule type" value="Genomic_DNA"/>
</dbReference>
<dbReference type="AlphaFoldDB" id="A0A396S9S3"/>
<keyword evidence="9" id="KW-0812">Transmembrane</keyword>
<dbReference type="Pfam" id="PF00672">
    <property type="entry name" value="HAMP"/>
    <property type="match status" value="1"/>
</dbReference>
<dbReference type="CDD" id="cd06225">
    <property type="entry name" value="HAMP"/>
    <property type="match status" value="1"/>
</dbReference>
<evidence type="ECO:0000313" key="12">
    <source>
        <dbReference type="EMBL" id="RHW32407.1"/>
    </source>
</evidence>
<keyword evidence="6 8" id="KW-0807">Transducer</keyword>
<name>A0A396S9S3_9BACL</name>
<dbReference type="CDD" id="cd11386">
    <property type="entry name" value="MCP_signal"/>
    <property type="match status" value="1"/>
</dbReference>
<dbReference type="PROSITE" id="PS50111">
    <property type="entry name" value="CHEMOTAXIS_TRANSDUC_2"/>
    <property type="match status" value="1"/>
</dbReference>
<evidence type="ECO:0000256" key="8">
    <source>
        <dbReference type="PROSITE-ProRule" id="PRU00284"/>
    </source>
</evidence>
<feature type="transmembrane region" description="Helical" evidence="9">
    <location>
        <begin position="271"/>
        <end position="293"/>
    </location>
</feature>
<dbReference type="InterPro" id="IPR003660">
    <property type="entry name" value="HAMP_dom"/>
</dbReference>